<reference evidence="4 5" key="1">
    <citation type="submission" date="2019-10" db="EMBL/GenBank/DDBJ databases">
        <title>Pseudomonas dajingensis sp. nov., isolated from the profound head ulcers of farmed Murray cod (Maccullochella peelii peelii).</title>
        <authorList>
            <person name="Liu Y."/>
        </authorList>
    </citation>
    <scope>NUCLEOTIDE SEQUENCE [LARGE SCALE GENOMIC DNA]</scope>
    <source>
        <strain evidence="4 5">MC042</strain>
    </source>
</reference>
<evidence type="ECO:0000259" key="2">
    <source>
        <dbReference type="Pfam" id="PF04984"/>
    </source>
</evidence>
<dbReference type="AlphaFoldDB" id="A0A7X1PIP0"/>
<dbReference type="EMBL" id="WHUV01000001">
    <property type="protein sequence ID" value="MQA52597.1"/>
    <property type="molecule type" value="Genomic_DNA"/>
</dbReference>
<feature type="domain" description="Tail sheath protein subtilisin-like" evidence="2">
    <location>
        <begin position="206"/>
        <end position="369"/>
    </location>
</feature>
<name>A0A7X1PIP0_9PSED</name>
<organism evidence="4 5">
    <name type="scientific">Pseudomonas piscis</name>
    <dbReference type="NCBI Taxonomy" id="2614538"/>
    <lineage>
        <taxon>Bacteria</taxon>
        <taxon>Pseudomonadati</taxon>
        <taxon>Pseudomonadota</taxon>
        <taxon>Gammaproteobacteria</taxon>
        <taxon>Pseudomonadales</taxon>
        <taxon>Pseudomonadaceae</taxon>
        <taxon>Pseudomonas</taxon>
    </lineage>
</organism>
<dbReference type="Proteomes" id="UP000486534">
    <property type="component" value="Unassembled WGS sequence"/>
</dbReference>
<dbReference type="Pfam" id="PF04984">
    <property type="entry name" value="Phage_sheath_1"/>
    <property type="match status" value="1"/>
</dbReference>
<dbReference type="RefSeq" id="WP_152896780.1">
    <property type="nucleotide sequence ID" value="NZ_CP191492.1"/>
</dbReference>
<evidence type="ECO:0000313" key="4">
    <source>
        <dbReference type="EMBL" id="MQA52597.1"/>
    </source>
</evidence>
<sequence>MAIGFSNIPADIRVPLFYAEMDNSAANSASSAMRRLIVAQVNDNVPASDVGKLVLVSSVALAKSIGGQGSMLASMYETFRKTDPVGEIWCLPLHNSEGSVAKGTLTLTGSATESGVLNLYVGGVRVQAAIAKGATAAQAATALVQKINTSADLPLSASAAEGVVTLNAKWTGDSGNDISLQLNRLGKSNGESTPEGLAIVIGKMAGGAGVPDQVAAVAALGDEPFEFICMPWTDVASLNTWQAVMDDSVGRWSWAKQLFGHVYTAKRGTVGTLVAAGQARNDQHMTIQALEPGVPQPAWVQAAALAARTAVFISADASRPTQSGSLPGLDPAAASERFTLTERQSLLNYGIATAYYEGGYVRIQRSITTYQKNAFGQADNSYLDSETLHQSAYIVRRLQSVITSKYGRHKLAADGTRFGAGQPIVTPSTIRGELIAQYAKLELEGHVENAELFAEHLVVERDARDPNRINVLFPPDYINGLRVFALLNQFRLQYDNVA</sequence>
<comment type="caution">
    <text evidence="4">The sequence shown here is derived from an EMBL/GenBank/DDBJ whole genome shotgun (WGS) entry which is preliminary data.</text>
</comment>
<dbReference type="PIRSF" id="PIRSF007349">
    <property type="entry name" value="Tsp_L"/>
    <property type="match status" value="1"/>
</dbReference>
<comment type="similarity">
    <text evidence="1">Belongs to the myoviridae tail sheath protein family.</text>
</comment>
<accession>A0A7X1PIP0</accession>
<gene>
    <name evidence="4" type="ORF">GDH07_04550</name>
</gene>
<proteinExistence type="inferred from homology"/>
<dbReference type="InterPro" id="IPR035089">
    <property type="entry name" value="Phage_sheath_subtilisin"/>
</dbReference>
<dbReference type="InterPro" id="IPR007067">
    <property type="entry name" value="Tail_sheath"/>
</dbReference>
<evidence type="ECO:0000259" key="3">
    <source>
        <dbReference type="Pfam" id="PF17482"/>
    </source>
</evidence>
<evidence type="ECO:0000256" key="1">
    <source>
        <dbReference type="ARBA" id="ARBA00008005"/>
    </source>
</evidence>
<protein>
    <submittedName>
        <fullName evidence="4">Phage tail protein</fullName>
    </submittedName>
</protein>
<dbReference type="Pfam" id="PF17482">
    <property type="entry name" value="Phage_sheath_1C"/>
    <property type="match status" value="1"/>
</dbReference>
<dbReference type="InterPro" id="IPR020287">
    <property type="entry name" value="Tail_sheath_C"/>
</dbReference>
<evidence type="ECO:0000313" key="5">
    <source>
        <dbReference type="Proteomes" id="UP000486534"/>
    </source>
</evidence>
<feature type="domain" description="Tail sheath protein C-terminal" evidence="3">
    <location>
        <begin position="378"/>
        <end position="490"/>
    </location>
</feature>